<dbReference type="PANTHER" id="PTHR43228:SF1">
    <property type="entry name" value="TWO-COMPONENT RESPONSE REGULATOR ARR22"/>
    <property type="match status" value="1"/>
</dbReference>
<dbReference type="Gene3D" id="3.40.50.2300">
    <property type="match status" value="1"/>
</dbReference>
<name>A0A285J3L3_9GAMM</name>
<keyword evidence="4" id="KW-1185">Reference proteome</keyword>
<keyword evidence="1" id="KW-0597">Phosphoprotein</keyword>
<reference evidence="4" key="1">
    <citation type="submission" date="2017-09" db="EMBL/GenBank/DDBJ databases">
        <authorList>
            <person name="Varghese N."/>
            <person name="Submissions S."/>
        </authorList>
    </citation>
    <scope>NUCLEOTIDE SEQUENCE [LARGE SCALE GENOMIC DNA]</scope>
    <source>
        <strain evidence="4">CGMCC 1.12461</strain>
    </source>
</reference>
<dbReference type="InterPro" id="IPR001789">
    <property type="entry name" value="Sig_transdc_resp-reg_receiver"/>
</dbReference>
<dbReference type="InterPro" id="IPR052048">
    <property type="entry name" value="ST_Response_Regulator"/>
</dbReference>
<proteinExistence type="predicted"/>
<dbReference type="RefSeq" id="WP_170949010.1">
    <property type="nucleotide sequence ID" value="NZ_OBEB01000005.1"/>
</dbReference>
<dbReference type="InterPro" id="IPR011990">
    <property type="entry name" value="TPR-like_helical_dom_sf"/>
</dbReference>
<feature type="domain" description="Response regulatory" evidence="2">
    <location>
        <begin position="12"/>
        <end position="131"/>
    </location>
</feature>
<evidence type="ECO:0000313" key="3">
    <source>
        <dbReference type="EMBL" id="SNY54782.1"/>
    </source>
</evidence>
<dbReference type="Proteomes" id="UP000219353">
    <property type="component" value="Unassembled WGS sequence"/>
</dbReference>
<dbReference type="SUPFAM" id="SSF52172">
    <property type="entry name" value="CheY-like"/>
    <property type="match status" value="1"/>
</dbReference>
<evidence type="ECO:0000256" key="1">
    <source>
        <dbReference type="PROSITE-ProRule" id="PRU00169"/>
    </source>
</evidence>
<dbReference type="GO" id="GO:0000160">
    <property type="term" value="P:phosphorelay signal transduction system"/>
    <property type="evidence" value="ECO:0007669"/>
    <property type="project" value="InterPro"/>
</dbReference>
<sequence length="538" mass="59546">MILQSRFYKTKKLLLVEDCEPVRASVKGMLQQIGFEQITAVADASAGLLQAQKQQFDFILADFQLGDGKDGSQFFTELKLQGWLKPGACYAIMSAEPVRQPVHGVLAGQPDCYLLKPFSYVELEKKLAKAFQTSVALRKIYQAAAASDYEAALAHADEVVKQYPALTLQTLRLKAEVMLAAGDSPAALTLYQYVCQQRDFSWARLGQAIALLQLARFDEAFTQLQALVKHEEVRPEALAYLVELALVQGELAEAKDWVLELLRYNATDNVYQQYYGNLLHLIADDAAATAYWQKLLQQYRFSAFDHIEPYLALSRSQLRAAQGADLAGYKQLLKQFFDTLQSVPLKLLNAQGAQQQNILLAHGYLLQGDGAKSEALLAEVSAADTGLPINSMLDLVWYHFACNETKTATELLQRANTVADELSQSGQGLARLLVKQFTKILSDSNQQLRQWQQQGEQQLQANKPKAALQALRSAFLLCPGHGATALNLVQVLAMLPGHKALKPLASAVLQLLNSKALTSKERSRLATLTDSLPELYLD</sequence>
<dbReference type="PROSITE" id="PS50110">
    <property type="entry name" value="RESPONSE_REGULATORY"/>
    <property type="match status" value="1"/>
</dbReference>
<dbReference type="InterPro" id="IPR011006">
    <property type="entry name" value="CheY-like_superfamily"/>
</dbReference>
<dbReference type="Gene3D" id="1.25.40.10">
    <property type="entry name" value="Tetratricopeptide repeat domain"/>
    <property type="match status" value="1"/>
</dbReference>
<dbReference type="SUPFAM" id="SSF48452">
    <property type="entry name" value="TPR-like"/>
    <property type="match status" value="1"/>
</dbReference>
<gene>
    <name evidence="3" type="ORF">SAMN06297280_2733</name>
</gene>
<evidence type="ECO:0000313" key="4">
    <source>
        <dbReference type="Proteomes" id="UP000219353"/>
    </source>
</evidence>
<accession>A0A285J3L3</accession>
<evidence type="ECO:0000259" key="2">
    <source>
        <dbReference type="PROSITE" id="PS50110"/>
    </source>
</evidence>
<protein>
    <submittedName>
        <fullName evidence="3">Response regulator receiver domain-containing protein</fullName>
    </submittedName>
</protein>
<dbReference type="AlphaFoldDB" id="A0A285J3L3"/>
<dbReference type="EMBL" id="OBEB01000005">
    <property type="protein sequence ID" value="SNY54782.1"/>
    <property type="molecule type" value="Genomic_DNA"/>
</dbReference>
<dbReference type="SMART" id="SM00448">
    <property type="entry name" value="REC"/>
    <property type="match status" value="1"/>
</dbReference>
<dbReference type="PANTHER" id="PTHR43228">
    <property type="entry name" value="TWO-COMPONENT RESPONSE REGULATOR"/>
    <property type="match status" value="1"/>
</dbReference>
<organism evidence="3 4">
    <name type="scientific">Arsukibacterium tuosuense</name>
    <dbReference type="NCBI Taxonomy" id="1323745"/>
    <lineage>
        <taxon>Bacteria</taxon>
        <taxon>Pseudomonadati</taxon>
        <taxon>Pseudomonadota</taxon>
        <taxon>Gammaproteobacteria</taxon>
        <taxon>Chromatiales</taxon>
        <taxon>Chromatiaceae</taxon>
        <taxon>Arsukibacterium</taxon>
    </lineage>
</organism>
<dbReference type="Pfam" id="PF00072">
    <property type="entry name" value="Response_reg"/>
    <property type="match status" value="1"/>
</dbReference>
<feature type="modified residue" description="4-aspartylphosphate" evidence="1">
    <location>
        <position position="62"/>
    </location>
</feature>